<dbReference type="GO" id="GO:0030598">
    <property type="term" value="F:rRNA N-glycosylase activity"/>
    <property type="evidence" value="ECO:0007669"/>
    <property type="project" value="InterPro"/>
</dbReference>
<protein>
    <submittedName>
        <fullName evidence="1">Uncharacterized protein</fullName>
    </submittedName>
</protein>
<accession>A0A6L2L5K2</accession>
<organism evidence="1">
    <name type="scientific">Tanacetum cinerariifolium</name>
    <name type="common">Dalmatian daisy</name>
    <name type="synonym">Chrysanthemum cinerariifolium</name>
    <dbReference type="NCBI Taxonomy" id="118510"/>
    <lineage>
        <taxon>Eukaryota</taxon>
        <taxon>Viridiplantae</taxon>
        <taxon>Streptophyta</taxon>
        <taxon>Embryophyta</taxon>
        <taxon>Tracheophyta</taxon>
        <taxon>Spermatophyta</taxon>
        <taxon>Magnoliopsida</taxon>
        <taxon>eudicotyledons</taxon>
        <taxon>Gunneridae</taxon>
        <taxon>Pentapetalae</taxon>
        <taxon>asterids</taxon>
        <taxon>campanulids</taxon>
        <taxon>Asterales</taxon>
        <taxon>Asteraceae</taxon>
        <taxon>Asteroideae</taxon>
        <taxon>Anthemideae</taxon>
        <taxon>Anthemidinae</taxon>
        <taxon>Tanacetum</taxon>
    </lineage>
</organism>
<dbReference type="Gene3D" id="3.40.420.10">
    <property type="entry name" value="Ricin (A subunit), domain 1"/>
    <property type="match status" value="1"/>
</dbReference>
<dbReference type="InterPro" id="IPR036041">
    <property type="entry name" value="Ribosome-inact_prot_sf"/>
</dbReference>
<dbReference type="AlphaFoldDB" id="A0A6L2L5K2"/>
<proteinExistence type="predicted"/>
<dbReference type="InterPro" id="IPR016138">
    <property type="entry name" value="Ribosome_inactivat_prot_sub1"/>
</dbReference>
<dbReference type="Pfam" id="PF00161">
    <property type="entry name" value="RIP"/>
    <property type="match status" value="1"/>
</dbReference>
<name>A0A6L2L5K2_TANCI</name>
<dbReference type="SUPFAM" id="SSF56371">
    <property type="entry name" value="Ribosome inactivating proteins (RIP)"/>
    <property type="match status" value="1"/>
</dbReference>
<reference evidence="1" key="1">
    <citation type="journal article" date="2019" name="Sci. Rep.">
        <title>Draft genome of Tanacetum cinerariifolium, the natural source of mosquito coil.</title>
        <authorList>
            <person name="Yamashiro T."/>
            <person name="Shiraishi A."/>
            <person name="Satake H."/>
            <person name="Nakayama K."/>
        </authorList>
    </citation>
    <scope>NUCLEOTIDE SEQUENCE</scope>
</reference>
<dbReference type="PRINTS" id="PR00396">
    <property type="entry name" value="SHIGARICIN"/>
</dbReference>
<gene>
    <name evidence="1" type="ORF">Tci_028437</name>
</gene>
<sequence>DLFLAGHQDQISVCSHEGVFTWCVQGLGCHTVFQDTFRKMYVSSSYVEALTPMLEDGGHWMAGTRMPCTAGTDAHGTAVTWPLTNIPLQERFIQVHFENSGGEDITVIINTENVYVVGYLFGPASRPTLFYLDDIPREELFQAFLSRQYNYIPLGFTGNYRSLPDRERTELGHGVLNDAIRNLYYRHSQSSLLLVIIQMVSEVARIRAARFLATSRASISLATRRKIRVSVKSLTLNTRSASKPLVNPLQLSNPLSQSNDCRLNPNNPTSLLSLDALSSLYTMDWDSLLRNILWHRRMRNSLISSLSGIILYICQITNILTLLGGGIKSARTGDKAPDTSGNAGTNVIWDLRLLRDGPAEMEEIRVLEEAKGIGLPNFLPQTGFLTVLNQKSMIELGRLVRCFMLRKVSVTTSIILLLFAKIVGITGTSESQNNDTPRAAYIIGQSKEQGVPSKRQCICQSESHNVFGVNNQGSGDFADVGNVVSFVESHDFTTIHGSNIVIDETAVQCADVSL</sequence>
<evidence type="ECO:0000313" key="1">
    <source>
        <dbReference type="EMBL" id="GEU56459.1"/>
    </source>
</evidence>
<comment type="caution">
    <text evidence="1">The sequence shown here is derived from an EMBL/GenBank/DDBJ whole genome shotgun (WGS) entry which is preliminary data.</text>
</comment>
<dbReference type="EMBL" id="BKCJ010003665">
    <property type="protein sequence ID" value="GEU56459.1"/>
    <property type="molecule type" value="Genomic_DNA"/>
</dbReference>
<dbReference type="InterPro" id="IPR017989">
    <property type="entry name" value="Ribosome_inactivat_1/2"/>
</dbReference>
<feature type="non-terminal residue" evidence="1">
    <location>
        <position position="1"/>
    </location>
</feature>
<dbReference type="InterPro" id="IPR001574">
    <property type="entry name" value="Ribosome_inactivat_prot"/>
</dbReference>
<dbReference type="GO" id="GO:0017148">
    <property type="term" value="P:negative regulation of translation"/>
    <property type="evidence" value="ECO:0007669"/>
    <property type="project" value="InterPro"/>
</dbReference>